<dbReference type="STRING" id="1192034.CAP_0201"/>
<comment type="caution">
    <text evidence="1">The sequence shown here is derived from an EMBL/GenBank/DDBJ whole genome shotgun (WGS) entry which is preliminary data.</text>
</comment>
<dbReference type="Proteomes" id="UP000019678">
    <property type="component" value="Unassembled WGS sequence"/>
</dbReference>
<proteinExistence type="predicted"/>
<dbReference type="SUPFAM" id="SSF53850">
    <property type="entry name" value="Periplasmic binding protein-like II"/>
    <property type="match status" value="1"/>
</dbReference>
<dbReference type="RefSeq" id="WP_052374410.1">
    <property type="nucleotide sequence ID" value="NZ_ASRX01000010.1"/>
</dbReference>
<dbReference type="Gene3D" id="3.40.190.10">
    <property type="entry name" value="Periplasmic binding protein-like II"/>
    <property type="match status" value="2"/>
</dbReference>
<dbReference type="eggNOG" id="COG3221">
    <property type="taxonomic scope" value="Bacteria"/>
</dbReference>
<dbReference type="PANTHER" id="PTHR35841">
    <property type="entry name" value="PHOSPHONATES-BINDING PERIPLASMIC PROTEIN"/>
    <property type="match status" value="1"/>
</dbReference>
<evidence type="ECO:0000313" key="1">
    <source>
        <dbReference type="EMBL" id="EYF07448.1"/>
    </source>
</evidence>
<dbReference type="PANTHER" id="PTHR35841:SF1">
    <property type="entry name" value="PHOSPHONATES-BINDING PERIPLASMIC PROTEIN"/>
    <property type="match status" value="1"/>
</dbReference>
<sequence>MPRLTFGLVPATDDARTRLHLADFCTLLGDLVGTVIAPHRAPSPSALASAVAAGRVHLAWLSPTLMVTNPGLASVVPLVSSVRAGASLYHASLFVDEASPYTSLEQLAGTRAAWVAPSSASGYLFTRAALRRRGLDPRRLFSSEVFHDTHGRVAEAVLHGRADVGATYAVYEASDPLRPLVSAGFLGVAPGRKARVLDTAGPIPADLIAGLSTVPIFARSALTVALQRIADHSSASEPLRSLFGVERFAPFAAADARALRTLVDLGRDPSPSAFSL</sequence>
<gene>
    <name evidence="1" type="ORF">CAP_0201</name>
</gene>
<organism evidence="1 2">
    <name type="scientific">Chondromyces apiculatus DSM 436</name>
    <dbReference type="NCBI Taxonomy" id="1192034"/>
    <lineage>
        <taxon>Bacteria</taxon>
        <taxon>Pseudomonadati</taxon>
        <taxon>Myxococcota</taxon>
        <taxon>Polyangia</taxon>
        <taxon>Polyangiales</taxon>
        <taxon>Polyangiaceae</taxon>
        <taxon>Chondromyces</taxon>
    </lineage>
</organism>
<reference evidence="1 2" key="1">
    <citation type="submission" date="2013-05" db="EMBL/GenBank/DDBJ databases">
        <title>Genome assembly of Chondromyces apiculatus DSM 436.</title>
        <authorList>
            <person name="Sharma G."/>
            <person name="Khatri I."/>
            <person name="Kaur C."/>
            <person name="Mayilraj S."/>
            <person name="Subramanian S."/>
        </authorList>
    </citation>
    <scope>NUCLEOTIDE SEQUENCE [LARGE SCALE GENOMIC DNA]</scope>
    <source>
        <strain evidence="1 2">DSM 436</strain>
    </source>
</reference>
<name>A0A017TDS4_9BACT</name>
<protein>
    <submittedName>
        <fullName evidence="1">Uncharacterized protein</fullName>
    </submittedName>
</protein>
<dbReference type="Pfam" id="PF12974">
    <property type="entry name" value="Phosphonate-bd"/>
    <property type="match status" value="1"/>
</dbReference>
<keyword evidence="2" id="KW-1185">Reference proteome</keyword>
<accession>A0A017TDS4</accession>
<evidence type="ECO:0000313" key="2">
    <source>
        <dbReference type="Proteomes" id="UP000019678"/>
    </source>
</evidence>
<dbReference type="AlphaFoldDB" id="A0A017TDS4"/>
<dbReference type="EMBL" id="ASRX01000010">
    <property type="protein sequence ID" value="EYF07448.1"/>
    <property type="molecule type" value="Genomic_DNA"/>
</dbReference>